<dbReference type="PANTHER" id="PTHR38340">
    <property type="entry name" value="S-LAYER PROTEIN"/>
    <property type="match status" value="1"/>
</dbReference>
<evidence type="ECO:0008006" key="3">
    <source>
        <dbReference type="Google" id="ProtNLM"/>
    </source>
</evidence>
<dbReference type="Gene3D" id="2.150.10.10">
    <property type="entry name" value="Serralysin-like metalloprotease, C-terminal"/>
    <property type="match status" value="1"/>
</dbReference>
<evidence type="ECO:0000313" key="1">
    <source>
        <dbReference type="EMBL" id="KMO27185.1"/>
    </source>
</evidence>
<protein>
    <recommendedName>
        <fullName evidence="3">Calcium-binding protein</fullName>
    </recommendedName>
</protein>
<sequence length="1650" mass="163921">KAGSLSIDAGDGTNTVTLDGDITVVDAAQITTGGDDDTVTLTGTVKAGSLAIMAGEGTNRVALDGGFTVAGELAVVTGGGRDSITLTGMYGSVSGGVAGLGSLRIDAGGGSNTVSLTGEYAINGSARITTGGSDDTISLTGRYTAASMTIDAGEGVNTVDIDADLAVAGALAVRTGSDADAITVAGAVKAGSMEVTASSGSGDGRNTITLVSVTTVAGALTIQGGSGIDTLTDTTLVAGAVRTSAIVTAGSVAIALGDGTNGVTLASRWTASGAFTLETGADADTITDAVSANGAVLQKATIQAGSIAIRAGAGDTVITLLGSTVAASTLAVTTLGGRDRVTLRGRLRSTTTDIALGAGDDVLDAELVEIAGNTRILGEDGQDTITITRLPPLSSATNGRRDTLDIDGGQDTDTVLIQLAGSSSYRINVHDSGDADRGVDALTILGTDGDDTFLARRNLVALVHPNADGTDPADAAVERITVDGSLNGRILVEGGLGDDHFAIDDTVPLTIDGGVGDDTFQVGQVFATPRDVADGVLAEDAFDTVPLSFDGWLSKGNSVPTVIKGGTGNDTVQVYSNSADLYLDGEDGDDTVVVRSFALAGSGPATVAYSVNAPLHVDGGSGVNKVVVLGTEAADAFLVTQDGVFGAGLSITPRNVQAIEVDGLEGDDTISVRSTAAGVVTTLIGGLGSDTVLAAGDVSGQVVSRDGTGGSAVINHTVTSADMRYDGLAVAGIDVTVATDQSRLIGGGHDLTVWEDSADTTPDAAGSRVATYTVAPPPPATTALTATDVAVVTVSAEQSSAQMRALAGNAGTVEVSLDGITYADSLTVTFTTVSDGTGGYVWSASRTVYVRAKSDSAAEGDRIVAIGHSVISSNAEIDGAALNTVMVTVIDDDTPSLIITQTDGDTTVIEGTRPQQADRYTVALNTQPRPGETVTVTLSTTSGRIRLTRADGSALPVDADGNAVLTFTAANWNVAQTVMVSAPPDDQVQARQIVQITHRVTSSLGAAGFFGSMADAPVLNVTVVDGTSAGVLVRPAPGGVTVTETRTSSYDVVLTAAPTAPVTLTLEDDGQTILSSDDPRFTAAAAGRPATVTFGPDNYDTPIRITVARDPQGAKTRTDLKTVSRQPHDVGSIIQGPLVLQGGVGPQDRGLQQALALPGEENAAVARRIAASSQPDLDRLTVSNDTTTLGVAGTLEADHIGGLGMPAADLVVGGVTTRGGITYAGMNVVQVLLGQGNDTVMVASTATGTLTEIHGGGGADTLTVTGSTGLLALFGDTTADHSRYDSTPEIPTGRAYAFRREGMVGVDGRPVSLADRIDASGATGIVMIDGGAGDDVLIGGQGRTFIAGGSGNDTITGSPVADVILGDSAFNLSAATRILTIDDTGAAGADTIDAGAGANVVIGDHGQLYQDGLPTPQLFLEGTHLLSRAVSTNLAAGAGDTITTMAGDTVIIGGVGADRITVGTGNHVILGDNGDAVFTNGVLTSISTLSGTIGGDDTISAQDGDSVILGGAGADRITLGKGKQVILGDTGAATFTLVDGVRVLATIATLDGEAAIGGADTIQADDGDATIIGGAGADRITVGTGNHVILGDNGQATFAAGRLSAIASIDPEIGGDDAITARDGSSTILGGAGSDAITLGSGHAGGVGGN</sequence>
<dbReference type="Gene3D" id="2.160.20.160">
    <property type="match status" value="2"/>
</dbReference>
<proteinExistence type="predicted"/>
<organism evidence="1 2">
    <name type="scientific">Methylobacterium aquaticum</name>
    <dbReference type="NCBI Taxonomy" id="270351"/>
    <lineage>
        <taxon>Bacteria</taxon>
        <taxon>Pseudomonadati</taxon>
        <taxon>Pseudomonadota</taxon>
        <taxon>Alphaproteobacteria</taxon>
        <taxon>Hyphomicrobiales</taxon>
        <taxon>Methylobacteriaceae</taxon>
        <taxon>Methylobacterium</taxon>
    </lineage>
</organism>
<feature type="non-terminal residue" evidence="1">
    <location>
        <position position="1650"/>
    </location>
</feature>
<name>A0A0J6RWG4_9HYPH</name>
<accession>A0A0J6RWG4</accession>
<reference evidence="1 2" key="1">
    <citation type="submission" date="2015-03" db="EMBL/GenBank/DDBJ databases">
        <title>Genome sequencing of Methylobacterium aquaticum DSM16371 type strain.</title>
        <authorList>
            <person name="Chaudhry V."/>
            <person name="Patil P.B."/>
        </authorList>
    </citation>
    <scope>NUCLEOTIDE SEQUENCE [LARGE SCALE GENOMIC DNA]</scope>
    <source>
        <strain evidence="1 2">DSM 16371</strain>
    </source>
</reference>
<dbReference type="GO" id="GO:0005576">
    <property type="term" value="C:extracellular region"/>
    <property type="evidence" value="ECO:0007669"/>
    <property type="project" value="UniProtKB-SubCell"/>
</dbReference>
<evidence type="ECO:0000313" key="2">
    <source>
        <dbReference type="Proteomes" id="UP000035929"/>
    </source>
</evidence>
<dbReference type="PANTHER" id="PTHR38340:SF1">
    <property type="entry name" value="S-LAYER PROTEIN"/>
    <property type="match status" value="1"/>
</dbReference>
<dbReference type="RefSeq" id="WP_048467742.1">
    <property type="nucleotide sequence ID" value="NZ_LABX01000336.1"/>
</dbReference>
<dbReference type="Proteomes" id="UP000035929">
    <property type="component" value="Unassembled WGS sequence"/>
</dbReference>
<dbReference type="EMBL" id="LABX01000336">
    <property type="protein sequence ID" value="KMO27185.1"/>
    <property type="molecule type" value="Genomic_DNA"/>
</dbReference>
<gene>
    <name evidence="1" type="ORF">VP06_31470</name>
</gene>
<dbReference type="GO" id="GO:0005509">
    <property type="term" value="F:calcium ion binding"/>
    <property type="evidence" value="ECO:0007669"/>
    <property type="project" value="InterPro"/>
</dbReference>
<dbReference type="InterPro" id="IPR050557">
    <property type="entry name" value="RTX_toxin/Mannuronan_C5-epim"/>
</dbReference>
<feature type="non-terminal residue" evidence="1">
    <location>
        <position position="1"/>
    </location>
</feature>
<dbReference type="PRINTS" id="PR00313">
    <property type="entry name" value="CABNDNGRPT"/>
</dbReference>
<comment type="caution">
    <text evidence="1">The sequence shown here is derived from an EMBL/GenBank/DDBJ whole genome shotgun (WGS) entry which is preliminary data.</text>
</comment>
<dbReference type="InterPro" id="IPR011049">
    <property type="entry name" value="Serralysin-like_metalloprot_C"/>
</dbReference>
<dbReference type="SUPFAM" id="SSF51120">
    <property type="entry name" value="beta-Roll"/>
    <property type="match status" value="2"/>
</dbReference>